<evidence type="ECO:0000256" key="11">
    <source>
        <dbReference type="ARBA" id="ARBA00023160"/>
    </source>
</evidence>
<comment type="cofactor">
    <cofactor evidence="12">
        <name>Fe(2+)</name>
        <dbReference type="ChEBI" id="CHEBI:29033"/>
    </cofactor>
</comment>
<evidence type="ECO:0000313" key="15">
    <source>
        <dbReference type="Proteomes" id="UP000504618"/>
    </source>
</evidence>
<name>A0A6J1R9Z2_9HYME</name>
<evidence type="ECO:0000313" key="16">
    <source>
        <dbReference type="RefSeq" id="XP_024891829.1"/>
    </source>
</evidence>
<evidence type="ECO:0000256" key="3">
    <source>
        <dbReference type="ARBA" id="ARBA00022516"/>
    </source>
</evidence>
<dbReference type="PANTHER" id="PTHR11351">
    <property type="entry name" value="ACYL-COA DESATURASE"/>
    <property type="match status" value="1"/>
</dbReference>
<keyword evidence="4 12" id="KW-0812">Transmembrane</keyword>
<dbReference type="RefSeq" id="XP_024891829.1">
    <property type="nucleotide sequence ID" value="XM_025036061.1"/>
</dbReference>
<comment type="domain">
    <text evidence="12">The histidine box domains are involved in binding the catalytic metal ions.</text>
</comment>
<protein>
    <submittedName>
        <fullName evidence="16">Uncharacterized protein LOC112467428</fullName>
    </submittedName>
</protein>
<dbReference type="PRINTS" id="PR00075">
    <property type="entry name" value="FACDDSATRASE"/>
</dbReference>
<organism evidence="15 16">
    <name type="scientific">Temnothorax curvispinosus</name>
    <dbReference type="NCBI Taxonomy" id="300111"/>
    <lineage>
        <taxon>Eukaryota</taxon>
        <taxon>Metazoa</taxon>
        <taxon>Ecdysozoa</taxon>
        <taxon>Arthropoda</taxon>
        <taxon>Hexapoda</taxon>
        <taxon>Insecta</taxon>
        <taxon>Pterygota</taxon>
        <taxon>Neoptera</taxon>
        <taxon>Endopterygota</taxon>
        <taxon>Hymenoptera</taxon>
        <taxon>Apocrita</taxon>
        <taxon>Aculeata</taxon>
        <taxon>Formicoidea</taxon>
        <taxon>Formicidae</taxon>
        <taxon>Myrmicinae</taxon>
        <taxon>Temnothorax</taxon>
    </lineage>
</organism>
<keyword evidence="5" id="KW-0276">Fatty acid metabolism</keyword>
<keyword evidence="6 13" id="KW-1133">Transmembrane helix</keyword>
<dbReference type="Pfam" id="PF00487">
    <property type="entry name" value="FA_desaturase"/>
    <property type="match status" value="1"/>
</dbReference>
<evidence type="ECO:0000259" key="14">
    <source>
        <dbReference type="Pfam" id="PF00487"/>
    </source>
</evidence>
<evidence type="ECO:0000256" key="1">
    <source>
        <dbReference type="ARBA" id="ARBA00004141"/>
    </source>
</evidence>
<dbReference type="CDD" id="cd03505">
    <property type="entry name" value="Delta9-FADS-like"/>
    <property type="match status" value="1"/>
</dbReference>
<dbReference type="OrthoDB" id="10260134at2759"/>
<keyword evidence="8" id="KW-0408">Iron</keyword>
<accession>A0A6J1R9Z2</accession>
<evidence type="ECO:0000256" key="10">
    <source>
        <dbReference type="ARBA" id="ARBA00023136"/>
    </source>
</evidence>
<dbReference type="InterPro" id="IPR015876">
    <property type="entry name" value="Acyl-CoA_DS"/>
</dbReference>
<feature type="transmembrane region" description="Helical" evidence="13">
    <location>
        <begin position="700"/>
        <end position="722"/>
    </location>
</feature>
<keyword evidence="9" id="KW-0443">Lipid metabolism</keyword>
<dbReference type="Proteomes" id="UP000504618">
    <property type="component" value="Unplaced"/>
</dbReference>
<dbReference type="GO" id="GO:0004768">
    <property type="term" value="F:stearoyl-CoA 9-desaturase activity"/>
    <property type="evidence" value="ECO:0007669"/>
    <property type="project" value="TreeGrafter"/>
</dbReference>
<keyword evidence="3 12" id="KW-0444">Lipid biosynthesis</keyword>
<feature type="transmembrane region" description="Helical" evidence="13">
    <location>
        <begin position="818"/>
        <end position="838"/>
    </location>
</feature>
<dbReference type="GeneID" id="112467428"/>
<feature type="transmembrane region" description="Helical" evidence="13">
    <location>
        <begin position="788"/>
        <end position="806"/>
    </location>
</feature>
<evidence type="ECO:0000256" key="7">
    <source>
        <dbReference type="ARBA" id="ARBA00023002"/>
    </source>
</evidence>
<dbReference type="GO" id="GO:0006636">
    <property type="term" value="P:unsaturated fatty acid biosynthetic process"/>
    <property type="evidence" value="ECO:0007669"/>
    <property type="project" value="TreeGrafter"/>
</dbReference>
<keyword evidence="15" id="KW-1185">Reference proteome</keyword>
<dbReference type="AlphaFoldDB" id="A0A6J1R9Z2"/>
<dbReference type="InterPro" id="IPR005804">
    <property type="entry name" value="FA_desaturase_dom"/>
</dbReference>
<reference evidence="16" key="1">
    <citation type="submission" date="2025-08" db="UniProtKB">
        <authorList>
            <consortium name="RefSeq"/>
        </authorList>
    </citation>
    <scope>IDENTIFICATION</scope>
    <source>
        <tissue evidence="16">Whole body</tissue>
    </source>
</reference>
<evidence type="ECO:0000256" key="5">
    <source>
        <dbReference type="ARBA" id="ARBA00022832"/>
    </source>
</evidence>
<evidence type="ECO:0000256" key="9">
    <source>
        <dbReference type="ARBA" id="ARBA00023098"/>
    </source>
</evidence>
<gene>
    <name evidence="16" type="primary">LOC112467428</name>
</gene>
<dbReference type="PANTHER" id="PTHR11351:SF21">
    <property type="entry name" value="GH07782P"/>
    <property type="match status" value="1"/>
</dbReference>
<comment type="similarity">
    <text evidence="2 12">Belongs to the fatty acid desaturase type 1 family.</text>
</comment>
<comment type="subcellular location">
    <subcellularLocation>
        <location evidence="1">Membrane</location>
        <topology evidence="1">Multi-pass membrane protein</topology>
    </subcellularLocation>
</comment>
<feature type="transmembrane region" description="Helical" evidence="13">
    <location>
        <begin position="669"/>
        <end position="688"/>
    </location>
</feature>
<proteinExistence type="inferred from homology"/>
<evidence type="ECO:0000256" key="8">
    <source>
        <dbReference type="ARBA" id="ARBA00023004"/>
    </source>
</evidence>
<feature type="domain" description="Fatty acid desaturase" evidence="14">
    <location>
        <begin position="670"/>
        <end position="879"/>
    </location>
</feature>
<evidence type="ECO:0000256" key="6">
    <source>
        <dbReference type="ARBA" id="ARBA00022989"/>
    </source>
</evidence>
<evidence type="ECO:0000256" key="13">
    <source>
        <dbReference type="SAM" id="Phobius"/>
    </source>
</evidence>
<sequence>MSSLILSHDSHLMMLEVAVENLFVPWTTALDKVILKKTIVTFRMLDKDWISLSPNRRDYRPYQGSNYENEKFYGGRSIVFSVPTDFFEKEASGVDVQLYVRKQVCKYFEMVSRQRIGFAAVPVDNLLNSIAKQIRERNELAEHLSDFYKRQIISRSMMGTYTLLDENFRTTAATISLYIRISYLGKCLVTEITQVKSIRGAFYTRGDSDEKQPYFSRQLTSKELQSGCWVDGGLPHVPHGRLICRCEELVKKEAADLASNLTREAVVATIAMTTAVADVTPTIPMRPTTVDAVADTDLQISVTEVAVDTAVIKRKKALVNKVADSAAISVPKIVADAVAIKGEKALADAIADSTVISVPKVVADAAAIKTEKAPADVVAESAANTVAKIDTVNTDAAAIKRRKIFAIANATVDSTAIPIAAGTVEIKRGKAPANAVANSAAIPVGKVAEDVAVAKENELDSEAVDFTAISVAKIAAIIDTRNAPADYGALGDRTDAGADVDALANAHERTTIPIMATDNEVINDERASIRRKDLIDSLIKDVKADVAATAKTKGYAIKDNGERAFKKTFSTSSKSKRGRNTATIVKQMLLQTFSAMYSSTITEYENNKNRKLVQAITKNGRNLILNQPPKHMPAEQPLIWQNIIGIAVLHVAMIYLFATRFREAKFWTWIWCILHLFTCGVGITAGLHRLWAHRSYSAKLPLRILLVSLYCMAGQICPSKWLRIHRVHHRYTDTCADPHNSHRGFFFSHIGWLMMKHHPAVKEYGKNVDMSDIAADPVIRFVDKYHPLIMVPLCFVLPAVIPVYAWNESWDISISSVIVRYVLSLNFTFSVNSFAHLWGNRPYNRTLKSTENPVVSFFAIGEGWHNYHHCFPWDYKAAELGFYRLNLTTAFIDFMAWLGWAYDLKTPNAKLVDRLCANEGDGTRGRINIPEISDVQ</sequence>
<evidence type="ECO:0000256" key="2">
    <source>
        <dbReference type="ARBA" id="ARBA00009295"/>
    </source>
</evidence>
<keyword evidence="11 12" id="KW-0275">Fatty acid biosynthesis</keyword>
<keyword evidence="7 12" id="KW-0560">Oxidoreductase</keyword>
<evidence type="ECO:0000256" key="12">
    <source>
        <dbReference type="RuleBase" id="RU000581"/>
    </source>
</evidence>
<keyword evidence="10 13" id="KW-0472">Membrane</keyword>
<feature type="transmembrane region" description="Helical" evidence="13">
    <location>
        <begin position="638"/>
        <end position="657"/>
    </location>
</feature>
<dbReference type="GO" id="GO:0005506">
    <property type="term" value="F:iron ion binding"/>
    <property type="evidence" value="ECO:0007669"/>
    <property type="project" value="TreeGrafter"/>
</dbReference>
<dbReference type="Pfam" id="PF14924">
    <property type="entry name" value="MAP10_N"/>
    <property type="match status" value="1"/>
</dbReference>
<evidence type="ECO:0000256" key="4">
    <source>
        <dbReference type="ARBA" id="ARBA00022692"/>
    </source>
</evidence>
<dbReference type="GO" id="GO:0005789">
    <property type="term" value="C:endoplasmic reticulum membrane"/>
    <property type="evidence" value="ECO:0007669"/>
    <property type="project" value="TreeGrafter"/>
</dbReference>